<reference evidence="2 3" key="1">
    <citation type="submission" date="2024-10" db="EMBL/GenBank/DDBJ databases">
        <title>The Natural Products Discovery Center: Release of the First 8490 Sequenced Strains for Exploring Actinobacteria Biosynthetic Diversity.</title>
        <authorList>
            <person name="Kalkreuter E."/>
            <person name="Kautsar S.A."/>
            <person name="Yang D."/>
            <person name="Bader C.D."/>
            <person name="Teijaro C.N."/>
            <person name="Fluegel L."/>
            <person name="Davis C.M."/>
            <person name="Simpson J.R."/>
            <person name="Lauterbach L."/>
            <person name="Steele A.D."/>
            <person name="Gui C."/>
            <person name="Meng S."/>
            <person name="Li G."/>
            <person name="Viehrig K."/>
            <person name="Ye F."/>
            <person name="Su P."/>
            <person name="Kiefer A.F."/>
            <person name="Nichols A."/>
            <person name="Cepeda A.J."/>
            <person name="Yan W."/>
            <person name="Fan B."/>
            <person name="Jiang Y."/>
            <person name="Adhikari A."/>
            <person name="Zheng C.-J."/>
            <person name="Schuster L."/>
            <person name="Cowan T.M."/>
            <person name="Smanski M.J."/>
            <person name="Chevrette M.G."/>
            <person name="De Carvalho L.P.S."/>
            <person name="Shen B."/>
        </authorList>
    </citation>
    <scope>NUCLEOTIDE SEQUENCE [LARGE SCALE GENOMIC DNA]</scope>
    <source>
        <strain evidence="2 3">NPDC020568</strain>
    </source>
</reference>
<keyword evidence="3" id="KW-1185">Reference proteome</keyword>
<name>A0ABW7TPZ4_9NOCA</name>
<evidence type="ECO:0000256" key="1">
    <source>
        <dbReference type="SAM" id="MobiDB-lite"/>
    </source>
</evidence>
<accession>A0ABW7TPZ4</accession>
<dbReference type="RefSeq" id="WP_043740461.1">
    <property type="nucleotide sequence ID" value="NZ_JBIRUQ010000005.1"/>
</dbReference>
<evidence type="ECO:0000313" key="3">
    <source>
        <dbReference type="Proteomes" id="UP001611263"/>
    </source>
</evidence>
<protein>
    <submittedName>
        <fullName evidence="2">Uncharacterized protein</fullName>
    </submittedName>
</protein>
<feature type="compositionally biased region" description="Low complexity" evidence="1">
    <location>
        <begin position="37"/>
        <end position="54"/>
    </location>
</feature>
<proteinExistence type="predicted"/>
<sequence length="170" mass="19260">MVSEVERIGEECRRYSEQMVARMEEAKAQREARNRAQAEQAAAEMRQLQQEMAEPVSPEGRQDNEQAPLARRQPEVESFRLRETEVQRLRDEELRRQQDAALSPVGGGGIPVQRGDGSGFPAQPVPVGELDTRESIARSAAARRRNNVVAPIDDDGDDEAEYYRRKSWLV</sequence>
<comment type="caution">
    <text evidence="2">The sequence shown here is derived from an EMBL/GenBank/DDBJ whole genome shotgun (WGS) entry which is preliminary data.</text>
</comment>
<dbReference type="Proteomes" id="UP001611263">
    <property type="component" value="Unassembled WGS sequence"/>
</dbReference>
<feature type="compositionally biased region" description="Basic and acidic residues" evidence="1">
    <location>
        <begin position="22"/>
        <end position="36"/>
    </location>
</feature>
<feature type="region of interest" description="Disordered" evidence="1">
    <location>
        <begin position="22"/>
        <end position="128"/>
    </location>
</feature>
<dbReference type="EMBL" id="JBIRUQ010000005">
    <property type="protein sequence ID" value="MFI1463107.1"/>
    <property type="molecule type" value="Genomic_DNA"/>
</dbReference>
<organism evidence="2 3">
    <name type="scientific">Nocardia carnea</name>
    <dbReference type="NCBI Taxonomy" id="37328"/>
    <lineage>
        <taxon>Bacteria</taxon>
        <taxon>Bacillati</taxon>
        <taxon>Actinomycetota</taxon>
        <taxon>Actinomycetes</taxon>
        <taxon>Mycobacteriales</taxon>
        <taxon>Nocardiaceae</taxon>
        <taxon>Nocardia</taxon>
    </lineage>
</organism>
<gene>
    <name evidence="2" type="ORF">ACH4WX_20520</name>
</gene>
<feature type="compositionally biased region" description="Basic and acidic residues" evidence="1">
    <location>
        <begin position="72"/>
        <end position="98"/>
    </location>
</feature>
<evidence type="ECO:0000313" key="2">
    <source>
        <dbReference type="EMBL" id="MFI1463107.1"/>
    </source>
</evidence>